<proteinExistence type="predicted"/>
<dbReference type="EMBL" id="ML977318">
    <property type="protein sequence ID" value="KAF2117732.1"/>
    <property type="molecule type" value="Genomic_DNA"/>
</dbReference>
<accession>A0A6A5ZE49</accession>
<keyword evidence="3" id="KW-1185">Reference proteome</keyword>
<dbReference type="OrthoDB" id="288590at2759"/>
<organism evidence="2 3">
    <name type="scientific">Lophiotrema nucula</name>
    <dbReference type="NCBI Taxonomy" id="690887"/>
    <lineage>
        <taxon>Eukaryota</taxon>
        <taxon>Fungi</taxon>
        <taxon>Dikarya</taxon>
        <taxon>Ascomycota</taxon>
        <taxon>Pezizomycotina</taxon>
        <taxon>Dothideomycetes</taxon>
        <taxon>Pleosporomycetidae</taxon>
        <taxon>Pleosporales</taxon>
        <taxon>Lophiotremataceae</taxon>
        <taxon>Lophiotrema</taxon>
    </lineage>
</organism>
<dbReference type="Proteomes" id="UP000799770">
    <property type="component" value="Unassembled WGS sequence"/>
</dbReference>
<evidence type="ECO:0000313" key="2">
    <source>
        <dbReference type="EMBL" id="KAF2117732.1"/>
    </source>
</evidence>
<dbReference type="Pfam" id="PF00501">
    <property type="entry name" value="AMP-binding"/>
    <property type="match status" value="1"/>
</dbReference>
<dbReference type="Gene3D" id="3.40.50.980">
    <property type="match status" value="1"/>
</dbReference>
<feature type="domain" description="AMP-dependent synthetase/ligase" evidence="1">
    <location>
        <begin position="2"/>
        <end position="61"/>
    </location>
</feature>
<reference evidence="2" key="1">
    <citation type="journal article" date="2020" name="Stud. Mycol.">
        <title>101 Dothideomycetes genomes: a test case for predicting lifestyles and emergence of pathogens.</title>
        <authorList>
            <person name="Haridas S."/>
            <person name="Albert R."/>
            <person name="Binder M."/>
            <person name="Bloem J."/>
            <person name="Labutti K."/>
            <person name="Salamov A."/>
            <person name="Andreopoulos B."/>
            <person name="Baker S."/>
            <person name="Barry K."/>
            <person name="Bills G."/>
            <person name="Bluhm B."/>
            <person name="Cannon C."/>
            <person name="Castanera R."/>
            <person name="Culley D."/>
            <person name="Daum C."/>
            <person name="Ezra D."/>
            <person name="Gonzalez J."/>
            <person name="Henrissat B."/>
            <person name="Kuo A."/>
            <person name="Liang C."/>
            <person name="Lipzen A."/>
            <person name="Lutzoni F."/>
            <person name="Magnuson J."/>
            <person name="Mondo S."/>
            <person name="Nolan M."/>
            <person name="Ohm R."/>
            <person name="Pangilinan J."/>
            <person name="Park H.-J."/>
            <person name="Ramirez L."/>
            <person name="Alfaro M."/>
            <person name="Sun H."/>
            <person name="Tritt A."/>
            <person name="Yoshinaga Y."/>
            <person name="Zwiers L.-H."/>
            <person name="Turgeon B."/>
            <person name="Goodwin S."/>
            <person name="Spatafora J."/>
            <person name="Crous P."/>
            <person name="Grigoriev I."/>
        </authorList>
    </citation>
    <scope>NUCLEOTIDE SEQUENCE</scope>
    <source>
        <strain evidence="2">CBS 627.86</strain>
    </source>
</reference>
<protein>
    <recommendedName>
        <fullName evidence="1">AMP-dependent synthetase/ligase domain-containing protein</fullName>
    </recommendedName>
</protein>
<evidence type="ECO:0000313" key="3">
    <source>
        <dbReference type="Proteomes" id="UP000799770"/>
    </source>
</evidence>
<name>A0A6A5ZE49_9PLEO</name>
<gene>
    <name evidence="2" type="ORF">BDV96DRAFT_570807</name>
</gene>
<sequence>MWTFHQMRDEVLQYAQFLIEEGIQPGDVAALYLQNSGEFMLLVFAASCIGATTAMINWSSQGSTRLLSHNTNSYGRPRTFIRAASCRV</sequence>
<dbReference type="SUPFAM" id="SSF56801">
    <property type="entry name" value="Acetyl-CoA synthetase-like"/>
    <property type="match status" value="1"/>
</dbReference>
<dbReference type="InterPro" id="IPR000873">
    <property type="entry name" value="AMP-dep_synth/lig_dom"/>
</dbReference>
<dbReference type="AlphaFoldDB" id="A0A6A5ZE49"/>
<evidence type="ECO:0000259" key="1">
    <source>
        <dbReference type="Pfam" id="PF00501"/>
    </source>
</evidence>